<gene>
    <name evidence="1" type="ORF">FHU29_000874</name>
</gene>
<protein>
    <submittedName>
        <fullName evidence="1">Uncharacterized protein</fullName>
    </submittedName>
</protein>
<comment type="caution">
    <text evidence="1">The sequence shown here is derived from an EMBL/GenBank/DDBJ whole genome shotgun (WGS) entry which is preliminary data.</text>
</comment>
<organism evidence="1 2">
    <name type="scientific">Hoyosella altamirensis</name>
    <dbReference type="NCBI Taxonomy" id="616997"/>
    <lineage>
        <taxon>Bacteria</taxon>
        <taxon>Bacillati</taxon>
        <taxon>Actinomycetota</taxon>
        <taxon>Actinomycetes</taxon>
        <taxon>Mycobacteriales</taxon>
        <taxon>Hoyosellaceae</taxon>
        <taxon>Hoyosella</taxon>
    </lineage>
</organism>
<dbReference type="RefSeq" id="WP_064440320.1">
    <property type="nucleotide sequence ID" value="NZ_BDDI01000007.1"/>
</dbReference>
<dbReference type="Proteomes" id="UP000567922">
    <property type="component" value="Unassembled WGS sequence"/>
</dbReference>
<accession>A0A839RJ13</accession>
<name>A0A839RJ13_9ACTN</name>
<dbReference type="OrthoDB" id="3636379at2"/>
<proteinExistence type="predicted"/>
<dbReference type="AlphaFoldDB" id="A0A839RJ13"/>
<sequence length="88" mass="9007">MLRISVPPGCILVPLQDDAEQRRACAAEALEGGGRACHGARDGLAMLGADLRASGIALAAVLTAVEAGPEVSAFLTVSQWHNANAGWL</sequence>
<evidence type="ECO:0000313" key="1">
    <source>
        <dbReference type="EMBL" id="MBB3036440.1"/>
    </source>
</evidence>
<reference evidence="1 2" key="1">
    <citation type="submission" date="2020-08" db="EMBL/GenBank/DDBJ databases">
        <title>Sequencing the genomes of 1000 actinobacteria strains.</title>
        <authorList>
            <person name="Klenk H.-P."/>
        </authorList>
    </citation>
    <scope>NUCLEOTIDE SEQUENCE [LARGE SCALE GENOMIC DNA]</scope>
    <source>
        <strain evidence="1 2">DSM 45258</strain>
    </source>
</reference>
<keyword evidence="2" id="KW-1185">Reference proteome</keyword>
<dbReference type="EMBL" id="JACHWS010000001">
    <property type="protein sequence ID" value="MBB3036440.1"/>
    <property type="molecule type" value="Genomic_DNA"/>
</dbReference>
<evidence type="ECO:0000313" key="2">
    <source>
        <dbReference type="Proteomes" id="UP000567922"/>
    </source>
</evidence>